<accession>A0A7J7NAH7</accession>
<dbReference type="Gene3D" id="3.40.50.300">
    <property type="entry name" value="P-loop containing nucleotide triphosphate hydrolases"/>
    <property type="match status" value="1"/>
</dbReference>
<reference evidence="4 5" key="1">
    <citation type="journal article" date="2020" name="IScience">
        <title>Genome Sequencing of the Endangered Kingdonia uniflora (Circaeasteraceae, Ranunculales) Reveals Potential Mechanisms of Evolutionary Specialization.</title>
        <authorList>
            <person name="Sun Y."/>
            <person name="Deng T."/>
            <person name="Zhang A."/>
            <person name="Moore M.J."/>
            <person name="Landis J.B."/>
            <person name="Lin N."/>
            <person name="Zhang H."/>
            <person name="Zhang X."/>
            <person name="Huang J."/>
            <person name="Zhang X."/>
            <person name="Sun H."/>
            <person name="Wang H."/>
        </authorList>
    </citation>
    <scope>NUCLEOTIDE SEQUENCE [LARGE SCALE GENOMIC DNA]</scope>
    <source>
        <strain evidence="4">TB1705</strain>
        <tissue evidence="4">Leaf</tissue>
    </source>
</reference>
<dbReference type="OrthoDB" id="2507178at2759"/>
<dbReference type="InterPro" id="IPR050496">
    <property type="entry name" value="SNF2_RAD54_helicase_repair"/>
</dbReference>
<evidence type="ECO:0000313" key="5">
    <source>
        <dbReference type="Proteomes" id="UP000541444"/>
    </source>
</evidence>
<proteinExistence type="predicted"/>
<protein>
    <recommendedName>
        <fullName evidence="6">Helicase C-terminal domain-containing protein</fullName>
    </recommendedName>
</protein>
<keyword evidence="5" id="KW-1185">Reference proteome</keyword>
<evidence type="ECO:0000259" key="3">
    <source>
        <dbReference type="Pfam" id="PF14303"/>
    </source>
</evidence>
<feature type="compositionally biased region" description="Polar residues" evidence="1">
    <location>
        <begin position="203"/>
        <end position="214"/>
    </location>
</feature>
<dbReference type="InterPro" id="IPR029466">
    <property type="entry name" value="NAM-associated_C"/>
</dbReference>
<evidence type="ECO:0008006" key="6">
    <source>
        <dbReference type="Google" id="ProtNLM"/>
    </source>
</evidence>
<evidence type="ECO:0000259" key="2">
    <source>
        <dbReference type="Pfam" id="PF00271"/>
    </source>
</evidence>
<evidence type="ECO:0000313" key="4">
    <source>
        <dbReference type="EMBL" id="KAF6164093.1"/>
    </source>
</evidence>
<dbReference type="SUPFAM" id="SSF52540">
    <property type="entry name" value="P-loop containing nucleoside triphosphate hydrolases"/>
    <property type="match status" value="1"/>
</dbReference>
<feature type="region of interest" description="Disordered" evidence="1">
    <location>
        <begin position="194"/>
        <end position="253"/>
    </location>
</feature>
<name>A0A7J7NAH7_9MAGN</name>
<dbReference type="PANTHER" id="PTHR45629:SF7">
    <property type="entry name" value="DNA EXCISION REPAIR PROTEIN ERCC-6-RELATED"/>
    <property type="match status" value="1"/>
</dbReference>
<dbReference type="Pfam" id="PF00271">
    <property type="entry name" value="Helicase_C"/>
    <property type="match status" value="1"/>
</dbReference>
<dbReference type="InterPro" id="IPR027417">
    <property type="entry name" value="P-loop_NTPase"/>
</dbReference>
<evidence type="ECO:0000256" key="1">
    <source>
        <dbReference type="SAM" id="MobiDB-lite"/>
    </source>
</evidence>
<dbReference type="InterPro" id="IPR001650">
    <property type="entry name" value="Helicase_C-like"/>
</dbReference>
<feature type="domain" description="Helicase C-terminal" evidence="2">
    <location>
        <begin position="65"/>
        <end position="107"/>
    </location>
</feature>
<dbReference type="AlphaFoldDB" id="A0A7J7NAH7"/>
<dbReference type="EMBL" id="JACGCM010000940">
    <property type="protein sequence ID" value="KAF6164093.1"/>
    <property type="molecule type" value="Genomic_DNA"/>
</dbReference>
<sequence length="315" mass="35951">MDIVINTSGCLSPTRKAFGGIIRLKNGISILAFNGLANHLSSIGEIALYVVCEGIKAATSLGIKRYEDFQEGSAPIFLLTSQVAGLSLTLTKADRIIVVDPAWNPRETNSVAYGLSKLRTTEDYEDVLYADFSDDMKNMVQSDARGKIFFRVKMTRKMYKKIEKEYFKLDHCWEELRHHGKWMLEFEKKKGKAKVSNECPNPENGNPTTPITNLDENETVDGNEGSAQRPNGRKAEKELRKRRGKEKESPLDSKFTKVLQEFIEGKKNDRDRRFAMDQFQEDERIMLQDTDGMDEMTKKNYNSKKAEILARNKSK</sequence>
<comment type="caution">
    <text evidence="4">The sequence shown here is derived from an EMBL/GenBank/DDBJ whole genome shotgun (WGS) entry which is preliminary data.</text>
</comment>
<feature type="compositionally biased region" description="Basic and acidic residues" evidence="1">
    <location>
        <begin position="233"/>
        <end position="253"/>
    </location>
</feature>
<dbReference type="PANTHER" id="PTHR45629">
    <property type="entry name" value="SNF2/RAD54 FAMILY MEMBER"/>
    <property type="match status" value="1"/>
</dbReference>
<feature type="domain" description="No apical meristem-associated C-terminal" evidence="3">
    <location>
        <begin position="167"/>
        <end position="308"/>
    </location>
</feature>
<gene>
    <name evidence="4" type="ORF">GIB67_017677</name>
</gene>
<dbReference type="Pfam" id="PF14303">
    <property type="entry name" value="NAM-associated"/>
    <property type="match status" value="1"/>
</dbReference>
<organism evidence="4 5">
    <name type="scientific">Kingdonia uniflora</name>
    <dbReference type="NCBI Taxonomy" id="39325"/>
    <lineage>
        <taxon>Eukaryota</taxon>
        <taxon>Viridiplantae</taxon>
        <taxon>Streptophyta</taxon>
        <taxon>Embryophyta</taxon>
        <taxon>Tracheophyta</taxon>
        <taxon>Spermatophyta</taxon>
        <taxon>Magnoliopsida</taxon>
        <taxon>Ranunculales</taxon>
        <taxon>Circaeasteraceae</taxon>
        <taxon>Kingdonia</taxon>
    </lineage>
</organism>
<dbReference type="Proteomes" id="UP000541444">
    <property type="component" value="Unassembled WGS sequence"/>
</dbReference>
<dbReference type="GO" id="GO:0015616">
    <property type="term" value="F:DNA translocase activity"/>
    <property type="evidence" value="ECO:0007669"/>
    <property type="project" value="TreeGrafter"/>
</dbReference>